<name>A0ABP8DCF0_9ACTN</name>
<comment type="caution">
    <text evidence="1">The sequence shown here is derived from an EMBL/GenBank/DDBJ whole genome shotgun (WGS) entry which is preliminary data.</text>
</comment>
<sequence>MAATRGGILNVQQAPGGSDSVSVLELRIRRAAQFCRRCALITDGRISVEQVALLDDEDLLALCERVFSAVLRRKLEGELYKER</sequence>
<dbReference type="RefSeq" id="WP_345129527.1">
    <property type="nucleotide sequence ID" value="NZ_BAABAT010000013.1"/>
</dbReference>
<dbReference type="EMBL" id="BAABAT010000013">
    <property type="protein sequence ID" value="GAA4252511.1"/>
    <property type="molecule type" value="Genomic_DNA"/>
</dbReference>
<reference evidence="2" key="1">
    <citation type="journal article" date="2019" name="Int. J. Syst. Evol. Microbiol.">
        <title>The Global Catalogue of Microorganisms (GCM) 10K type strain sequencing project: providing services to taxonomists for standard genome sequencing and annotation.</title>
        <authorList>
            <consortium name="The Broad Institute Genomics Platform"/>
            <consortium name="The Broad Institute Genome Sequencing Center for Infectious Disease"/>
            <person name="Wu L."/>
            <person name="Ma J."/>
        </authorList>
    </citation>
    <scope>NUCLEOTIDE SEQUENCE [LARGE SCALE GENOMIC DNA]</scope>
    <source>
        <strain evidence="2">JCM 17441</strain>
    </source>
</reference>
<evidence type="ECO:0000313" key="1">
    <source>
        <dbReference type="EMBL" id="GAA4252511.1"/>
    </source>
</evidence>
<organism evidence="1 2">
    <name type="scientific">Dactylosporangium darangshiense</name>
    <dbReference type="NCBI Taxonomy" id="579108"/>
    <lineage>
        <taxon>Bacteria</taxon>
        <taxon>Bacillati</taxon>
        <taxon>Actinomycetota</taxon>
        <taxon>Actinomycetes</taxon>
        <taxon>Micromonosporales</taxon>
        <taxon>Micromonosporaceae</taxon>
        <taxon>Dactylosporangium</taxon>
    </lineage>
</organism>
<protein>
    <submittedName>
        <fullName evidence="1">Uncharacterized protein</fullName>
    </submittedName>
</protein>
<dbReference type="Proteomes" id="UP001500620">
    <property type="component" value="Unassembled WGS sequence"/>
</dbReference>
<accession>A0ABP8DCF0</accession>
<evidence type="ECO:0000313" key="2">
    <source>
        <dbReference type="Proteomes" id="UP001500620"/>
    </source>
</evidence>
<keyword evidence="2" id="KW-1185">Reference proteome</keyword>
<gene>
    <name evidence="1" type="ORF">GCM10022255_049550</name>
</gene>
<proteinExistence type="predicted"/>